<evidence type="ECO:0000256" key="2">
    <source>
        <dbReference type="ARBA" id="ARBA00006375"/>
    </source>
</evidence>
<evidence type="ECO:0000256" key="5">
    <source>
        <dbReference type="ARBA" id="ARBA00022737"/>
    </source>
</evidence>
<evidence type="ECO:0000313" key="11">
    <source>
        <dbReference type="Proteomes" id="UP000095192"/>
    </source>
</evidence>
<comment type="caution">
    <text evidence="10">The sequence shown here is derived from an EMBL/GenBank/DDBJ whole genome shotgun (WGS) entry which is preliminary data.</text>
</comment>
<dbReference type="Proteomes" id="UP000095192">
    <property type="component" value="Unassembled WGS sequence"/>
</dbReference>
<evidence type="ECO:0000313" key="10">
    <source>
        <dbReference type="EMBL" id="OEH77862.1"/>
    </source>
</evidence>
<dbReference type="GO" id="GO:0016020">
    <property type="term" value="C:membrane"/>
    <property type="evidence" value="ECO:0007669"/>
    <property type="project" value="UniProtKB-SubCell"/>
</dbReference>
<keyword evidence="7 8" id="KW-0472">Membrane</keyword>
<evidence type="ECO:0000256" key="1">
    <source>
        <dbReference type="ARBA" id="ARBA00004141"/>
    </source>
</evidence>
<name>A0A1D3D346_9EIME</name>
<feature type="repeat" description="Solcar" evidence="8">
    <location>
        <begin position="150"/>
        <end position="240"/>
    </location>
</feature>
<dbReference type="GO" id="GO:0006862">
    <property type="term" value="P:nucleotide transport"/>
    <property type="evidence" value="ECO:0007669"/>
    <property type="project" value="InterPro"/>
</dbReference>
<dbReference type="SUPFAM" id="SSF103506">
    <property type="entry name" value="Mitochondrial carrier"/>
    <property type="match status" value="1"/>
</dbReference>
<dbReference type="InterPro" id="IPR018108">
    <property type="entry name" value="MCP_transmembrane"/>
</dbReference>
<evidence type="ECO:0000256" key="9">
    <source>
        <dbReference type="RuleBase" id="RU000488"/>
    </source>
</evidence>
<dbReference type="InterPro" id="IPR023395">
    <property type="entry name" value="MCP_dom_sf"/>
</dbReference>
<keyword evidence="11" id="KW-1185">Reference proteome</keyword>
<keyword evidence="3 9" id="KW-0813">Transport</keyword>
<keyword evidence="4 8" id="KW-0812">Transmembrane</keyword>
<keyword evidence="5" id="KW-0677">Repeat</keyword>
<proteinExistence type="inferred from homology"/>
<accession>A0A1D3D346</accession>
<gene>
    <name evidence="10" type="ORF">cyc_01576</name>
</gene>
<dbReference type="InterPro" id="IPR044712">
    <property type="entry name" value="SLC25A32-like"/>
</dbReference>
<evidence type="ECO:0000256" key="4">
    <source>
        <dbReference type="ARBA" id="ARBA00022692"/>
    </source>
</evidence>
<evidence type="ECO:0000256" key="7">
    <source>
        <dbReference type="ARBA" id="ARBA00023136"/>
    </source>
</evidence>
<dbReference type="AlphaFoldDB" id="A0A1D3D346"/>
<protein>
    <submittedName>
        <fullName evidence="10">Mitochondrial carrier domain-containing protein</fullName>
    </submittedName>
</protein>
<dbReference type="PROSITE" id="PS50920">
    <property type="entry name" value="SOLCAR"/>
    <property type="match status" value="1"/>
</dbReference>
<sequence length="256" mass="27343">METPSLAELSVSRGRGPDLIERLRSTGPSAICTLDISAVHASVPRVATSCQEQTGPAARIHQVSTPAFTGNPNVGACPGWAAGASGTAALLTCCALHPFDLVKTRMQGEAEAHLEEKLYSKSFDNFSASFPKWRVALFGHSHQSTEVAERTSVDDVASGLLAGIVVTGLTHPLWLAKARMEMQAKETEVAGWPRFRNGFRCILSAARGGISECYRGIGPALALAPHAAIQIAAYERLKRNQSFAADNKCIMRLTVT</sequence>
<evidence type="ECO:0000256" key="8">
    <source>
        <dbReference type="PROSITE-ProRule" id="PRU00282"/>
    </source>
</evidence>
<reference evidence="10 11" key="1">
    <citation type="journal article" date="2016" name="BMC Genomics">
        <title>Comparative genomics reveals Cyclospora cayetanensis possesses coccidia-like metabolism and invasion components but unique surface antigens.</title>
        <authorList>
            <person name="Liu S."/>
            <person name="Wang L."/>
            <person name="Zheng H."/>
            <person name="Xu Z."/>
            <person name="Roellig D.M."/>
            <person name="Li N."/>
            <person name="Frace M.A."/>
            <person name="Tang K."/>
            <person name="Arrowood M.J."/>
            <person name="Moss D.M."/>
            <person name="Zhang L."/>
            <person name="Feng Y."/>
            <person name="Xiao L."/>
        </authorList>
    </citation>
    <scope>NUCLEOTIDE SEQUENCE [LARGE SCALE GENOMIC DNA]</scope>
    <source>
        <strain evidence="10 11">CHN_HEN01</strain>
    </source>
</reference>
<dbReference type="GO" id="GO:0055085">
    <property type="term" value="P:transmembrane transport"/>
    <property type="evidence" value="ECO:0007669"/>
    <property type="project" value="InterPro"/>
</dbReference>
<dbReference type="VEuPathDB" id="ToxoDB:LOC34618563"/>
<dbReference type="PANTHER" id="PTHR45683">
    <property type="entry name" value="MITOCHONDRIAL NICOTINAMIDE ADENINE DINUCLEOTIDE TRANSPORTER 1-RELATED-RELATED"/>
    <property type="match status" value="1"/>
</dbReference>
<comment type="subcellular location">
    <subcellularLocation>
        <location evidence="1">Membrane</location>
        <topology evidence="1">Multi-pass membrane protein</topology>
    </subcellularLocation>
</comment>
<dbReference type="Pfam" id="PF00153">
    <property type="entry name" value="Mito_carr"/>
    <property type="match status" value="1"/>
</dbReference>
<dbReference type="VEuPathDB" id="ToxoDB:cyc_01576"/>
<dbReference type="EMBL" id="JROU02000948">
    <property type="protein sequence ID" value="OEH77862.1"/>
    <property type="molecule type" value="Genomic_DNA"/>
</dbReference>
<evidence type="ECO:0000256" key="3">
    <source>
        <dbReference type="ARBA" id="ARBA00022448"/>
    </source>
</evidence>
<comment type="similarity">
    <text evidence="2 9">Belongs to the mitochondrial carrier (TC 2.A.29) family.</text>
</comment>
<dbReference type="Gene3D" id="1.50.40.10">
    <property type="entry name" value="Mitochondrial carrier domain"/>
    <property type="match status" value="2"/>
</dbReference>
<evidence type="ECO:0000256" key="6">
    <source>
        <dbReference type="ARBA" id="ARBA00022989"/>
    </source>
</evidence>
<organism evidence="10 11">
    <name type="scientific">Cyclospora cayetanensis</name>
    <dbReference type="NCBI Taxonomy" id="88456"/>
    <lineage>
        <taxon>Eukaryota</taxon>
        <taxon>Sar</taxon>
        <taxon>Alveolata</taxon>
        <taxon>Apicomplexa</taxon>
        <taxon>Conoidasida</taxon>
        <taxon>Coccidia</taxon>
        <taxon>Eucoccidiorida</taxon>
        <taxon>Eimeriorina</taxon>
        <taxon>Eimeriidae</taxon>
        <taxon>Cyclospora</taxon>
    </lineage>
</organism>
<keyword evidence="6" id="KW-1133">Transmembrane helix</keyword>
<dbReference type="InParanoid" id="A0A1D3D346"/>